<evidence type="ECO:0000313" key="1">
    <source>
        <dbReference type="EMBL" id="QQP93572.1"/>
    </source>
</evidence>
<evidence type="ECO:0008006" key="3">
    <source>
        <dbReference type="Google" id="ProtNLM"/>
    </source>
</evidence>
<name>A0ABX7BKK6_9PROT</name>
<keyword evidence="2" id="KW-1185">Reference proteome</keyword>
<evidence type="ECO:0000313" key="2">
    <source>
        <dbReference type="Proteomes" id="UP000595197"/>
    </source>
</evidence>
<dbReference type="InterPro" id="IPR013783">
    <property type="entry name" value="Ig-like_fold"/>
</dbReference>
<dbReference type="EMBL" id="CP067422">
    <property type="protein sequence ID" value="QQP93572.1"/>
    <property type="molecule type" value="Genomic_DNA"/>
</dbReference>
<proteinExistence type="predicted"/>
<organism evidence="1 2">
    <name type="scientific">Skermanella cutis</name>
    <dbReference type="NCBI Taxonomy" id="2775420"/>
    <lineage>
        <taxon>Bacteria</taxon>
        <taxon>Pseudomonadati</taxon>
        <taxon>Pseudomonadota</taxon>
        <taxon>Alphaproteobacteria</taxon>
        <taxon>Rhodospirillales</taxon>
        <taxon>Azospirillaceae</taxon>
        <taxon>Skermanella</taxon>
    </lineage>
</organism>
<geneLocation type="plasmid" evidence="1 2">
    <name>pTT6-2</name>
</geneLocation>
<dbReference type="Proteomes" id="UP000595197">
    <property type="component" value="Plasmid pTT6-2"/>
</dbReference>
<reference evidence="1" key="1">
    <citation type="submission" date="2021-02" db="EMBL/GenBank/DDBJ databases">
        <title>Skermanella TT6 skin isolate.</title>
        <authorList>
            <person name="Lee K."/>
            <person name="Ganzorig M."/>
        </authorList>
    </citation>
    <scope>NUCLEOTIDE SEQUENCE</scope>
    <source>
        <strain evidence="1">TT6</strain>
    </source>
</reference>
<accession>A0ABX7BKK6</accession>
<sequence>MSFNYTVTVQPVANLTAVGGVQSVLLTWENPADYTRVEVWSSTTDNFATATKLGSTTDVKFIDEDRIATVERFYWVRVVRTYAASDTKYSTLVSASAIPTGASVGPASVDTIHIAADAVTDRTIIETVGTWAQRGKDPGSGAIVPVSDWSTNLLTLDFEGDGSAMIIEVIVQQAESYPFFRGPGQVSCSILCEIIDMEDPDNWVWIASSDLHVESHLAQQMPINPSQWFTTSYSRDYHQKFILPSTVPGKLYTLLIDQTIFIDNNDNFFMFDSGNVKVLWEMFKR</sequence>
<keyword evidence="1" id="KW-0614">Plasmid</keyword>
<dbReference type="Gene3D" id="2.60.40.10">
    <property type="entry name" value="Immunoglobulins"/>
    <property type="match status" value="1"/>
</dbReference>
<gene>
    <name evidence="1" type="ORF">IGS68_31600</name>
</gene>
<protein>
    <recommendedName>
        <fullName evidence="3">Fibronectin type-III domain-containing protein</fullName>
    </recommendedName>
</protein>
<dbReference type="RefSeq" id="WP_201083234.1">
    <property type="nucleotide sequence ID" value="NZ_CP067422.1"/>
</dbReference>